<sequence length="55" mass="6270">MIQGALFLLPLEKTSCIMARSLVIVFYGKYTRAIRSDLYQSLGRKSPRGGRKSEY</sequence>
<name>A0A0F7L8K7_9VIRU</name>
<reference evidence="1" key="1">
    <citation type="journal article" date="2015" name="Front. Microbiol.">
        <title>Combining genomic sequencing methods to explore viral diversity and reveal potential virus-host interactions.</title>
        <authorList>
            <person name="Chow C.E."/>
            <person name="Winget D.M."/>
            <person name="White R.A.III."/>
            <person name="Hallam S.J."/>
            <person name="Suttle C.A."/>
        </authorList>
    </citation>
    <scope>NUCLEOTIDE SEQUENCE</scope>
    <source>
        <strain evidence="1">Oxic1_4</strain>
    </source>
</reference>
<protein>
    <submittedName>
        <fullName evidence="1">Uncharacterized protein</fullName>
    </submittedName>
</protein>
<accession>A0A0F7L8K7</accession>
<organism evidence="1">
    <name type="scientific">uncultured marine virus</name>
    <dbReference type="NCBI Taxonomy" id="186617"/>
    <lineage>
        <taxon>Viruses</taxon>
        <taxon>environmental samples</taxon>
    </lineage>
</organism>
<evidence type="ECO:0000313" key="1">
    <source>
        <dbReference type="EMBL" id="AKH47883.1"/>
    </source>
</evidence>
<reference evidence="1" key="2">
    <citation type="submission" date="2015-03" db="EMBL/GenBank/DDBJ databases">
        <authorList>
            <person name="Chow C.-E.T."/>
            <person name="Winget D.M."/>
            <person name="White R.A.III."/>
            <person name="Hallam S.J."/>
            <person name="Suttle C.A."/>
        </authorList>
    </citation>
    <scope>NUCLEOTIDE SEQUENCE</scope>
    <source>
        <strain evidence="1">Oxic1_4</strain>
    </source>
</reference>
<dbReference type="EMBL" id="KR029599">
    <property type="protein sequence ID" value="AKH47883.1"/>
    <property type="molecule type" value="Genomic_DNA"/>
</dbReference>
<proteinExistence type="predicted"/>